<organism evidence="1 2">
    <name type="scientific">Aeromonas salmonicida</name>
    <dbReference type="NCBI Taxonomy" id="645"/>
    <lineage>
        <taxon>Bacteria</taxon>
        <taxon>Pseudomonadati</taxon>
        <taxon>Pseudomonadota</taxon>
        <taxon>Gammaproteobacteria</taxon>
        <taxon>Aeromonadales</taxon>
        <taxon>Aeromonadaceae</taxon>
        <taxon>Aeromonas</taxon>
    </lineage>
</organism>
<evidence type="ECO:0000313" key="1">
    <source>
        <dbReference type="EMBL" id="RAI97736.1"/>
    </source>
</evidence>
<name>A0AAX1PD28_AERSA</name>
<dbReference type="Proteomes" id="UP000249422">
    <property type="component" value="Unassembled WGS sequence"/>
</dbReference>
<gene>
    <name evidence="1" type="ORF">DEU50_1358</name>
</gene>
<evidence type="ECO:0000313" key="2">
    <source>
        <dbReference type="Proteomes" id="UP000249422"/>
    </source>
</evidence>
<reference evidence="1 2" key="1">
    <citation type="submission" date="2018-06" db="EMBL/GenBank/DDBJ databases">
        <title>Freshwater and sediment microbial communities from various areas in North America, analyzing microbe dynamics in response to fracking.</title>
        <authorList>
            <person name="Lamendella R."/>
        </authorList>
    </citation>
    <scope>NUCLEOTIDE SEQUENCE [LARGE SCALE GENOMIC DNA]</scope>
    <source>
        <strain evidence="1 2">17</strain>
    </source>
</reference>
<comment type="caution">
    <text evidence="1">The sequence shown here is derived from an EMBL/GenBank/DDBJ whole genome shotgun (WGS) entry which is preliminary data.</text>
</comment>
<proteinExistence type="predicted"/>
<protein>
    <submittedName>
        <fullName evidence="1">Uncharacterized protein</fullName>
    </submittedName>
</protein>
<dbReference type="RefSeq" id="WP_258394312.1">
    <property type="nucleotide sequence ID" value="NZ_CAWNWF010000035.1"/>
</dbReference>
<dbReference type="EMBL" id="QLLM01000035">
    <property type="protein sequence ID" value="RAI97736.1"/>
    <property type="molecule type" value="Genomic_DNA"/>
</dbReference>
<sequence>MMKLNDCLCRRYSLANETGWEVKEKLIGFEILREPSTSAPGHFGLVEISQVIVNGKAQQWAQTKLSTTFEANSFETIPMVFRDLEKQYVSQLIEQGYVYLDEVLVNATTRIVQGLEKVAANTSTGGCSVNWLSNPPTGGGQIYKGFLLGTFAKAADLIGFTVERKESGDEPLPDVLMRTGSGFELRVDRSLGENTIHPDTLEGAGEIRFEHGHLPLLMLIYLQQQYANTFVGVGNAPWVTFCDEQGNPFEYSNFDSLVPFIERFGFSYDEVRRDAERLGLASELIRLAGIETAQEDLFF</sequence>
<dbReference type="AlphaFoldDB" id="A0AAX1PD28"/>
<accession>A0AAX1PD28</accession>